<protein>
    <submittedName>
        <fullName evidence="2">PBPb domain-containing protein</fullName>
    </submittedName>
</protein>
<dbReference type="HOGENOM" id="CLU_055513_0_0_1"/>
<dbReference type="eggNOG" id="KOG1052">
    <property type="taxonomic scope" value="Eukaryota"/>
</dbReference>
<keyword evidence="3" id="KW-1185">Reference proteome</keyword>
<name>O01898_CAEEL</name>
<evidence type="ECO:0000313" key="2">
    <source>
        <dbReference type="EMBL" id="CCD64974.3"/>
    </source>
</evidence>
<accession>O01898</accession>
<dbReference type="WormBase" id="F59E12.8">
    <property type="protein sequence ID" value="CE54023"/>
    <property type="gene ID" value="WBGene00019123"/>
</dbReference>
<dbReference type="InParanoid" id="O01898"/>
<keyword evidence="1" id="KW-1133">Transmembrane helix</keyword>
<organism evidence="2 3">
    <name type="scientific">Caenorhabditis elegans</name>
    <dbReference type="NCBI Taxonomy" id="6239"/>
    <lineage>
        <taxon>Eukaryota</taxon>
        <taxon>Metazoa</taxon>
        <taxon>Ecdysozoa</taxon>
        <taxon>Nematoda</taxon>
        <taxon>Chromadorea</taxon>
        <taxon>Rhabditida</taxon>
        <taxon>Rhabditina</taxon>
        <taxon>Rhabditomorpha</taxon>
        <taxon>Rhabditoidea</taxon>
        <taxon>Rhabditidae</taxon>
        <taxon>Peloderinae</taxon>
        <taxon>Caenorhabditis</taxon>
    </lineage>
</organism>
<keyword evidence="1" id="KW-0472">Membrane</keyword>
<gene>
    <name evidence="2" type="ORF">CELE_F59E12.8</name>
    <name evidence="2 4" type="ORF">F59E12.8</name>
</gene>
<dbReference type="EMBL" id="BX284602">
    <property type="protein sequence ID" value="CCD64974.3"/>
    <property type="molecule type" value="Genomic_DNA"/>
</dbReference>
<dbReference type="AGR" id="WB:WBGene00019123"/>
<dbReference type="PIR" id="T15262">
    <property type="entry name" value="T15262"/>
</dbReference>
<evidence type="ECO:0000313" key="4">
    <source>
        <dbReference type="WormBase" id="F59E12.8"/>
    </source>
</evidence>
<dbReference type="STRING" id="6239.F59E12.8.1"/>
<dbReference type="InterPro" id="IPR040128">
    <property type="entry name" value="T25E4.2-like"/>
</dbReference>
<sequence length="379" mass="43800">MLGDIQKGRIDMACGRFRMTADRANVLTFTYPTQFEVNQVYLITDPQKSVDVVFLFHPFSTTVWLLLSLTVLVVAIVFFILRFVEFKSTKETESSYECIQNSIFQVLLSTFNLEIRVAKKSTFFAFHLFSTIWLLAWFHVFIDFYTSELSGMMVVSDKRQVPFDNFYGFIDHLRKGNYRLFTPSADRIPECPHEITTSKCNAIFSEILSKHPPEYGDLMQLNDREFVSSRKIPLVGFGWYPAQRISSKFSIWTQELFHSDIWLIRDFPVCPAAYIVRPTFPYLDELNEMIIKVLPAFSRIDNHYTPAYPELTLTGKPSKSSFSLNQLSSIFLIHLLGAFVSTLFLIAELVIAELTKRHNIDSTLQTRLDNSKSLKMENG</sequence>
<dbReference type="PaxDb" id="6239-F59E12.8"/>
<dbReference type="AlphaFoldDB" id="O01898"/>
<dbReference type="PANTHER" id="PTHR22714">
    <property type="entry name" value="PROTEIN CBG02446-RELATED"/>
    <property type="match status" value="1"/>
</dbReference>
<proteinExistence type="predicted"/>
<reference evidence="2 3" key="1">
    <citation type="journal article" date="1998" name="Science">
        <title>Genome sequence of the nematode C. elegans: a platform for investigating biology.</title>
        <authorList>
            <consortium name="The C. elegans sequencing consortium"/>
            <person name="Sulson J.E."/>
            <person name="Waterston R."/>
        </authorList>
    </citation>
    <scope>NUCLEOTIDE SEQUENCE [LARGE SCALE GENOMIC DNA]</scope>
    <source>
        <strain evidence="2 3">Bristol N2</strain>
    </source>
</reference>
<dbReference type="Gene3D" id="1.10.287.70">
    <property type="match status" value="1"/>
</dbReference>
<feature type="transmembrane region" description="Helical" evidence="1">
    <location>
        <begin position="63"/>
        <end position="84"/>
    </location>
</feature>
<dbReference type="SUPFAM" id="SSF53850">
    <property type="entry name" value="Periplasmic binding protein-like II"/>
    <property type="match status" value="1"/>
</dbReference>
<evidence type="ECO:0000313" key="3">
    <source>
        <dbReference type="Proteomes" id="UP000001940"/>
    </source>
</evidence>
<dbReference type="OrthoDB" id="5834211at2759"/>
<dbReference type="Proteomes" id="UP000001940">
    <property type="component" value="Chromosome II"/>
</dbReference>
<feature type="transmembrane region" description="Helical" evidence="1">
    <location>
        <begin position="330"/>
        <end position="351"/>
    </location>
</feature>
<feature type="transmembrane region" description="Helical" evidence="1">
    <location>
        <begin position="123"/>
        <end position="142"/>
    </location>
</feature>
<keyword evidence="1" id="KW-0812">Transmembrane</keyword>
<dbReference type="PANTHER" id="PTHR22714:SF5">
    <property type="entry name" value="PBPE DOMAIN-CONTAINING PROTEIN"/>
    <property type="match status" value="1"/>
</dbReference>
<dbReference type="UCSC" id="F59E12.8">
    <property type="organism name" value="c. elegans"/>
</dbReference>
<evidence type="ECO:0000256" key="1">
    <source>
        <dbReference type="SAM" id="Phobius"/>
    </source>
</evidence>